<evidence type="ECO:0000313" key="3">
    <source>
        <dbReference type="Proteomes" id="UP000077684"/>
    </source>
</evidence>
<feature type="compositionally biased region" description="Basic and acidic residues" evidence="1">
    <location>
        <begin position="849"/>
        <end position="859"/>
    </location>
</feature>
<feature type="compositionally biased region" description="Basic residues" evidence="1">
    <location>
        <begin position="463"/>
        <end position="473"/>
    </location>
</feature>
<feature type="region of interest" description="Disordered" evidence="1">
    <location>
        <begin position="46"/>
        <end position="65"/>
    </location>
</feature>
<feature type="compositionally biased region" description="Basic residues" evidence="1">
    <location>
        <begin position="419"/>
        <end position="433"/>
    </location>
</feature>
<feature type="region of interest" description="Disordered" evidence="1">
    <location>
        <begin position="1"/>
        <end position="31"/>
    </location>
</feature>
<feature type="region of interest" description="Disordered" evidence="1">
    <location>
        <begin position="146"/>
        <end position="257"/>
    </location>
</feature>
<name>A0A8X7T0I6_9BASI</name>
<reference evidence="2" key="2">
    <citation type="journal article" date="2019" name="IMA Fungus">
        <title>Genome sequencing and comparison of five Tilletia species to identify candidate genes for the detection of regulated species infecting wheat.</title>
        <authorList>
            <person name="Nguyen H.D.T."/>
            <person name="Sultana T."/>
            <person name="Kesanakurti P."/>
            <person name="Hambleton S."/>
        </authorList>
    </citation>
    <scope>NUCLEOTIDE SEQUENCE</scope>
    <source>
        <strain evidence="2">DAOMC 236426</strain>
    </source>
</reference>
<feature type="compositionally biased region" description="Low complexity" evidence="1">
    <location>
        <begin position="716"/>
        <end position="726"/>
    </location>
</feature>
<accession>A0A8X7T0I6</accession>
<comment type="caution">
    <text evidence="2">The sequence shown here is derived from an EMBL/GenBank/DDBJ whole genome shotgun (WGS) entry which is preliminary data.</text>
</comment>
<feature type="compositionally biased region" description="Low complexity" evidence="1">
    <location>
        <begin position="684"/>
        <end position="693"/>
    </location>
</feature>
<feature type="region of interest" description="Disordered" evidence="1">
    <location>
        <begin position="647"/>
        <end position="767"/>
    </location>
</feature>
<evidence type="ECO:0000313" key="2">
    <source>
        <dbReference type="EMBL" id="KAE8254934.1"/>
    </source>
</evidence>
<keyword evidence="3" id="KW-1185">Reference proteome</keyword>
<gene>
    <name evidence="2" type="ORF">A4X06_0g665</name>
</gene>
<feature type="region of interest" description="Disordered" evidence="1">
    <location>
        <begin position="801"/>
        <end position="953"/>
    </location>
</feature>
<dbReference type="Proteomes" id="UP000077684">
    <property type="component" value="Unassembled WGS sequence"/>
</dbReference>
<feature type="compositionally biased region" description="Acidic residues" evidence="1">
    <location>
        <begin position="364"/>
        <end position="410"/>
    </location>
</feature>
<dbReference type="AlphaFoldDB" id="A0A8X7T0I6"/>
<sequence>MHHQQPFYPNWFDPRGPMRVPGRDEPMGPPRELLRHRSVSRLNDAWRSTGGSPMPASAYGSPGPSSAAYPMQISAHQRTIPAGQYPIHAQSPMRYYTPSLSMGMTPGGSGSSWGNGAGSLVPEQYQPAAAGHDPYQSAYRADSVDPYAKYQPGPRSSSIGPWLRGAQPASHRGRSSSVWSSNMGYGETPGPSRMQERYSPAYPRAAPPPPQNTRPVPDHHYLPNMSSSHSRSLSELPGARRGPPHAMAHMHTPAPSHPRVVREIGSAPSAFRGPSNRALSYIRQATESAIIAASPVLRVRRPAVPRPPPASVPRPPMTSVELEPKPEVASSPAPGLLFNSDQLEEGDADPGVVEEQLSTQSIADDMDEGDGEEATDEGDREEAMDEGDREEAQDGDEEEEVIDFDDEGDDVPIAVATPIKKHSPKKSVGKRTQRRSEGTSSASIPIAVNTPIITPVITPVKQSPKKTSKRKASKSAGIASNAPRPRTEPSRPANIRTLSNWFLFAQKTKELPRLVATRLRSSPFSRILGTDDFSRADTWVRVAGELSNDDIKKLVNEDVSSTDYIWETSLVTEARRTGPDEGFEDGTVIIKTSSGAEYALFGPMNVAMTTERTELSASFWQDVLDSGGLGEEGWEALILRALLKQSSERQQQSQSRRPRPSAPSRVLPDTKKKPKPVVQPCLNQSTTGSSKGSKSQKRVTVLDVAQTQSSHRSTPAEKAPSPSKSPRFPTQRSVEKPSSKSSGRTSPIPRGRPTREPARLVASPPSRIAVVRQALQDLGMTVSDSEDELDTLEDFSRLCFTRRKSTADSSPSKVSDLDGAPGRPLVTAVTNMQEPQLPGELSDVSDSADEWHEDPRARPPVDSQSEASSDNEQQHPSRKRLASDSDRGVASRRSKRQSEASSDDEQQYPSRKRPASDSDRSAASRRSKRVRTPASARKWWEVASPSKSKPIPRTLVETNRRTFVKTRRQV</sequence>
<feature type="compositionally biased region" description="Low complexity" evidence="1">
    <location>
        <begin position="50"/>
        <end position="65"/>
    </location>
</feature>
<feature type="region of interest" description="Disordered" evidence="1">
    <location>
        <begin position="301"/>
        <end position="492"/>
    </location>
</feature>
<proteinExistence type="predicted"/>
<feature type="compositionally biased region" description="Polar residues" evidence="1">
    <location>
        <begin position="862"/>
        <end position="871"/>
    </location>
</feature>
<evidence type="ECO:0000256" key="1">
    <source>
        <dbReference type="SAM" id="MobiDB-lite"/>
    </source>
</evidence>
<reference evidence="2" key="1">
    <citation type="submission" date="2016-04" db="EMBL/GenBank/DDBJ databases">
        <authorList>
            <person name="Nguyen H.D."/>
            <person name="Samba Siva P."/>
            <person name="Cullis J."/>
            <person name="Levesque C.A."/>
            <person name="Hambleton S."/>
        </authorList>
    </citation>
    <scope>NUCLEOTIDE SEQUENCE</scope>
    <source>
        <strain evidence="2">DAOMC 236426</strain>
    </source>
</reference>
<organism evidence="2 3">
    <name type="scientific">Tilletia controversa</name>
    <name type="common">dwarf bunt fungus</name>
    <dbReference type="NCBI Taxonomy" id="13291"/>
    <lineage>
        <taxon>Eukaryota</taxon>
        <taxon>Fungi</taxon>
        <taxon>Dikarya</taxon>
        <taxon>Basidiomycota</taxon>
        <taxon>Ustilaginomycotina</taxon>
        <taxon>Exobasidiomycetes</taxon>
        <taxon>Tilletiales</taxon>
        <taxon>Tilletiaceae</taxon>
        <taxon>Tilletia</taxon>
    </lineage>
</organism>
<feature type="compositionally biased region" description="Pro residues" evidence="1">
    <location>
        <begin position="304"/>
        <end position="316"/>
    </location>
</feature>
<protein>
    <submittedName>
        <fullName evidence="2">Uncharacterized protein</fullName>
    </submittedName>
</protein>
<dbReference type="EMBL" id="LWDE02000036">
    <property type="protein sequence ID" value="KAE8254934.1"/>
    <property type="molecule type" value="Genomic_DNA"/>
</dbReference>